<dbReference type="Proteomes" id="UP000265515">
    <property type="component" value="Unassembled WGS sequence"/>
</dbReference>
<protein>
    <submittedName>
        <fullName evidence="2">Uncharacterized protein</fullName>
    </submittedName>
</protein>
<proteinExistence type="predicted"/>
<keyword evidence="3" id="KW-1185">Reference proteome</keyword>
<dbReference type="AlphaFoldDB" id="A0A388L4Q7"/>
<evidence type="ECO:0000256" key="1">
    <source>
        <dbReference type="SAM" id="MobiDB-lite"/>
    </source>
</evidence>
<sequence>MISIGGVEDVTERGAGGVDCDAWGSTDGKFVTRVVVGKLDADAEGIIGGTWASPMMGSADQLSMSGCALHYQGYIVHDEEGLGPAAAKKVDVAAEGRWGGGVGKGVGLNYRGCEFVVGGRLYVGEVLKEAWMGGGGTANGAEKAIMLKGTGEEVGEGHGWVIDEGGCDVLAADPLEAGNEEVGDLVVGNVLAESTDILYEAVGGAVLAKPAKLVNLQQNATQQLEQRICTAATHSRSEPRETTSKFDDQEIFYDSTKTDPILWFRKFELKLQLHYVSEHKHHMYVYSRSGGTCQAWLDNLLSKYGVVVVDLHTKISWDDLQAARYKRFQVELSEIKAMDKLMTFEQGALPSVDWIADYQRLTSVPYIQMGFKAIKHYFISRSCPMLGNALTHVKDTLTTPVELFDKAVQIIVTNEEPPPFVCDRPEQRSASAESGRGRGGNANRPN</sequence>
<evidence type="ECO:0000313" key="3">
    <source>
        <dbReference type="Proteomes" id="UP000265515"/>
    </source>
</evidence>
<reference evidence="2 3" key="1">
    <citation type="journal article" date="2018" name="Cell">
        <title>The Chara Genome: Secondary Complexity and Implications for Plant Terrestrialization.</title>
        <authorList>
            <person name="Nishiyama T."/>
            <person name="Sakayama H."/>
            <person name="Vries J.D."/>
            <person name="Buschmann H."/>
            <person name="Saint-Marcoux D."/>
            <person name="Ullrich K.K."/>
            <person name="Haas F.B."/>
            <person name="Vanderstraeten L."/>
            <person name="Becker D."/>
            <person name="Lang D."/>
            <person name="Vosolsobe S."/>
            <person name="Rombauts S."/>
            <person name="Wilhelmsson P.K.I."/>
            <person name="Janitza P."/>
            <person name="Kern R."/>
            <person name="Heyl A."/>
            <person name="Rumpler F."/>
            <person name="Villalobos L.I.A.C."/>
            <person name="Clay J.M."/>
            <person name="Skokan R."/>
            <person name="Toyoda A."/>
            <person name="Suzuki Y."/>
            <person name="Kagoshima H."/>
            <person name="Schijlen E."/>
            <person name="Tajeshwar N."/>
            <person name="Catarino B."/>
            <person name="Hetherington A.J."/>
            <person name="Saltykova A."/>
            <person name="Bonnot C."/>
            <person name="Breuninger H."/>
            <person name="Symeonidi A."/>
            <person name="Radhakrishnan G.V."/>
            <person name="Van Nieuwerburgh F."/>
            <person name="Deforce D."/>
            <person name="Chang C."/>
            <person name="Karol K.G."/>
            <person name="Hedrich R."/>
            <person name="Ulvskov P."/>
            <person name="Glockner G."/>
            <person name="Delwiche C.F."/>
            <person name="Petrasek J."/>
            <person name="Van de Peer Y."/>
            <person name="Friml J."/>
            <person name="Beilby M."/>
            <person name="Dolan L."/>
            <person name="Kohara Y."/>
            <person name="Sugano S."/>
            <person name="Fujiyama A."/>
            <person name="Delaux P.-M."/>
            <person name="Quint M."/>
            <person name="TheiBen G."/>
            <person name="Hagemann M."/>
            <person name="Harholt J."/>
            <person name="Dunand C."/>
            <person name="Zachgo S."/>
            <person name="Langdale J."/>
            <person name="Maumus F."/>
            <person name="Straeten D.V.D."/>
            <person name="Gould S.B."/>
            <person name="Rensing S.A."/>
        </authorList>
    </citation>
    <scope>NUCLEOTIDE SEQUENCE [LARGE SCALE GENOMIC DNA]</scope>
    <source>
        <strain evidence="2 3">S276</strain>
    </source>
</reference>
<gene>
    <name evidence="2" type="ORF">CBR_g23555</name>
</gene>
<accession>A0A388L4Q7</accession>
<evidence type="ECO:0000313" key="2">
    <source>
        <dbReference type="EMBL" id="GBG77228.1"/>
    </source>
</evidence>
<name>A0A388L4Q7_CHABU</name>
<dbReference type="Gramene" id="GBG77228">
    <property type="protein sequence ID" value="GBG77228"/>
    <property type="gene ID" value="CBR_g23555"/>
</dbReference>
<feature type="region of interest" description="Disordered" evidence="1">
    <location>
        <begin position="418"/>
        <end position="446"/>
    </location>
</feature>
<dbReference type="EMBL" id="BFEA01000263">
    <property type="protein sequence ID" value="GBG77228.1"/>
    <property type="molecule type" value="Genomic_DNA"/>
</dbReference>
<organism evidence="2 3">
    <name type="scientific">Chara braunii</name>
    <name type="common">Braun's stonewort</name>
    <dbReference type="NCBI Taxonomy" id="69332"/>
    <lineage>
        <taxon>Eukaryota</taxon>
        <taxon>Viridiplantae</taxon>
        <taxon>Streptophyta</taxon>
        <taxon>Charophyceae</taxon>
        <taxon>Charales</taxon>
        <taxon>Characeae</taxon>
        <taxon>Chara</taxon>
    </lineage>
</organism>
<comment type="caution">
    <text evidence="2">The sequence shown here is derived from an EMBL/GenBank/DDBJ whole genome shotgun (WGS) entry which is preliminary data.</text>
</comment>